<reference evidence="1 2" key="1">
    <citation type="submission" date="2019-06" db="EMBL/GenBank/DDBJ databases">
        <authorList>
            <person name="Meng X."/>
        </authorList>
    </citation>
    <scope>NUCLEOTIDE SEQUENCE [LARGE SCALE GENOMIC DNA]</scope>
    <source>
        <strain evidence="1 2">M625</strain>
    </source>
</reference>
<keyword evidence="2" id="KW-1185">Reference proteome</keyword>
<evidence type="ECO:0000313" key="1">
    <source>
        <dbReference type="EMBL" id="TPN84700.1"/>
    </source>
</evidence>
<evidence type="ECO:0000313" key="2">
    <source>
        <dbReference type="Proteomes" id="UP000315540"/>
    </source>
</evidence>
<accession>A0A504JDQ0</accession>
<dbReference type="Proteomes" id="UP000315540">
    <property type="component" value="Unassembled WGS sequence"/>
</dbReference>
<sequence>MKSIIYIFIFLIFLDINANDANDQLNVEMEGLVVVVLDFEEGDKIKLFEVETGDHILSKTHGEVDLSQLPVGSYLLENSQGQSIIIDRLEEEINIEGISEELVNNEFIVQHDSKRVYLNNEIDVNQEFASYYQNSETNLLQIERNGNIVTVSNFEEGDKIKLFEIKNTVHILSKTSNYVDLSQLPIGVYVLENNKGESVVIEKFADDNDLIADM</sequence>
<protein>
    <submittedName>
        <fullName evidence="1">Uncharacterized protein</fullName>
    </submittedName>
</protein>
<comment type="caution">
    <text evidence="1">The sequence shown here is derived from an EMBL/GenBank/DDBJ whole genome shotgun (WGS) entry which is preliminary data.</text>
</comment>
<proteinExistence type="predicted"/>
<dbReference type="OrthoDB" id="1162133at2"/>
<dbReference type="AlphaFoldDB" id="A0A504JDQ0"/>
<organism evidence="1 2">
    <name type="scientific">Aquimarina algicola</name>
    <dbReference type="NCBI Taxonomy" id="2589995"/>
    <lineage>
        <taxon>Bacteria</taxon>
        <taxon>Pseudomonadati</taxon>
        <taxon>Bacteroidota</taxon>
        <taxon>Flavobacteriia</taxon>
        <taxon>Flavobacteriales</taxon>
        <taxon>Flavobacteriaceae</taxon>
        <taxon>Aquimarina</taxon>
    </lineage>
</organism>
<dbReference type="EMBL" id="VFWZ01000005">
    <property type="protein sequence ID" value="TPN84700.1"/>
    <property type="molecule type" value="Genomic_DNA"/>
</dbReference>
<name>A0A504JDQ0_9FLAO</name>
<dbReference type="RefSeq" id="WP_140595035.1">
    <property type="nucleotide sequence ID" value="NZ_VFWZ01000005.1"/>
</dbReference>
<gene>
    <name evidence="1" type="ORF">FHK87_17385</name>
</gene>